<dbReference type="Proteomes" id="UP000663823">
    <property type="component" value="Unassembled WGS sequence"/>
</dbReference>
<gene>
    <name evidence="1" type="ORF">OTI717_LOCUS43772</name>
</gene>
<proteinExistence type="predicted"/>
<organism evidence="1 2">
    <name type="scientific">Rotaria sordida</name>
    <dbReference type="NCBI Taxonomy" id="392033"/>
    <lineage>
        <taxon>Eukaryota</taxon>
        <taxon>Metazoa</taxon>
        <taxon>Spiralia</taxon>
        <taxon>Gnathifera</taxon>
        <taxon>Rotifera</taxon>
        <taxon>Eurotatoria</taxon>
        <taxon>Bdelloidea</taxon>
        <taxon>Philodinida</taxon>
        <taxon>Philodinidae</taxon>
        <taxon>Rotaria</taxon>
    </lineage>
</organism>
<dbReference type="AlphaFoldDB" id="A0A820LJA5"/>
<dbReference type="EMBL" id="CAJOAX010066151">
    <property type="protein sequence ID" value="CAF4358335.1"/>
    <property type="molecule type" value="Genomic_DNA"/>
</dbReference>
<reference evidence="1" key="1">
    <citation type="submission" date="2021-02" db="EMBL/GenBank/DDBJ databases">
        <authorList>
            <person name="Nowell W R."/>
        </authorList>
    </citation>
    <scope>NUCLEOTIDE SEQUENCE</scope>
</reference>
<evidence type="ECO:0000313" key="1">
    <source>
        <dbReference type="EMBL" id="CAF4358335.1"/>
    </source>
</evidence>
<protein>
    <submittedName>
        <fullName evidence="1">Uncharacterized protein</fullName>
    </submittedName>
</protein>
<comment type="caution">
    <text evidence="1">The sequence shown here is derived from an EMBL/GenBank/DDBJ whole genome shotgun (WGS) entry which is preliminary data.</text>
</comment>
<name>A0A820LJA5_9BILA</name>
<sequence length="50" mass="5605">MTLTLYLGESDLTVRHAPRDDKLKLANVQIDTLEAVFRQQSDGGYKAIGR</sequence>
<accession>A0A820LJA5</accession>
<feature type="non-terminal residue" evidence="1">
    <location>
        <position position="50"/>
    </location>
</feature>
<evidence type="ECO:0000313" key="2">
    <source>
        <dbReference type="Proteomes" id="UP000663823"/>
    </source>
</evidence>